<proteinExistence type="predicted"/>
<evidence type="ECO:0000256" key="1">
    <source>
        <dbReference type="SAM" id="MobiDB-lite"/>
    </source>
</evidence>
<name>A0AAV0W6U7_9HEMI</name>
<dbReference type="EMBL" id="CARXXK010000001">
    <property type="protein sequence ID" value="CAI6351487.1"/>
    <property type="molecule type" value="Genomic_DNA"/>
</dbReference>
<comment type="caution">
    <text evidence="2">The sequence shown here is derived from an EMBL/GenBank/DDBJ whole genome shotgun (WGS) entry which is preliminary data.</text>
</comment>
<protein>
    <submittedName>
        <fullName evidence="2">Uncharacterized protein</fullName>
    </submittedName>
</protein>
<evidence type="ECO:0000313" key="2">
    <source>
        <dbReference type="EMBL" id="CAI6351487.1"/>
    </source>
</evidence>
<evidence type="ECO:0000313" key="3">
    <source>
        <dbReference type="Proteomes" id="UP001160148"/>
    </source>
</evidence>
<dbReference type="AlphaFoldDB" id="A0AAV0W6U7"/>
<reference evidence="2 3" key="1">
    <citation type="submission" date="2023-01" db="EMBL/GenBank/DDBJ databases">
        <authorList>
            <person name="Whitehead M."/>
        </authorList>
    </citation>
    <scope>NUCLEOTIDE SEQUENCE [LARGE SCALE GENOMIC DNA]</scope>
</reference>
<accession>A0AAV0W6U7</accession>
<feature type="region of interest" description="Disordered" evidence="1">
    <location>
        <begin position="101"/>
        <end position="123"/>
    </location>
</feature>
<gene>
    <name evidence="2" type="ORF">MEUPH1_LOCUS7828</name>
</gene>
<sequence>MARPIRLYHRSSIPNSRRRRGDHKQVREHPYPGTPRCCLEKAQQFRGYRRRRSHRQVLQLRGQMHLASVLHRLGALVKSLGSSPLGEEASQIARIINALNNHTPASGATPNPPPQRLRRAGRTAHKPTFEYVMSEPCLIYIKS</sequence>
<feature type="region of interest" description="Disordered" evidence="1">
    <location>
        <begin position="1"/>
        <end position="34"/>
    </location>
</feature>
<keyword evidence="3" id="KW-1185">Reference proteome</keyword>
<dbReference type="Proteomes" id="UP001160148">
    <property type="component" value="Unassembled WGS sequence"/>
</dbReference>
<organism evidence="2 3">
    <name type="scientific">Macrosiphum euphorbiae</name>
    <name type="common">potato aphid</name>
    <dbReference type="NCBI Taxonomy" id="13131"/>
    <lineage>
        <taxon>Eukaryota</taxon>
        <taxon>Metazoa</taxon>
        <taxon>Ecdysozoa</taxon>
        <taxon>Arthropoda</taxon>
        <taxon>Hexapoda</taxon>
        <taxon>Insecta</taxon>
        <taxon>Pterygota</taxon>
        <taxon>Neoptera</taxon>
        <taxon>Paraneoptera</taxon>
        <taxon>Hemiptera</taxon>
        <taxon>Sternorrhyncha</taxon>
        <taxon>Aphidomorpha</taxon>
        <taxon>Aphidoidea</taxon>
        <taxon>Aphididae</taxon>
        <taxon>Macrosiphini</taxon>
        <taxon>Macrosiphum</taxon>
    </lineage>
</organism>